<gene>
    <name evidence="1" type="ORF">CINCED_3A016501</name>
</gene>
<dbReference type="EMBL" id="CABPRJ010001927">
    <property type="protein sequence ID" value="VVC41804.1"/>
    <property type="molecule type" value="Genomic_DNA"/>
</dbReference>
<keyword evidence="2" id="KW-1185">Reference proteome</keyword>
<proteinExistence type="predicted"/>
<reference evidence="1 2" key="1">
    <citation type="submission" date="2019-08" db="EMBL/GenBank/DDBJ databases">
        <authorList>
            <person name="Alioto T."/>
            <person name="Alioto T."/>
            <person name="Gomez Garrido J."/>
        </authorList>
    </citation>
    <scope>NUCLEOTIDE SEQUENCE [LARGE SCALE GENOMIC DNA]</scope>
</reference>
<organism evidence="1 2">
    <name type="scientific">Cinara cedri</name>
    <dbReference type="NCBI Taxonomy" id="506608"/>
    <lineage>
        <taxon>Eukaryota</taxon>
        <taxon>Metazoa</taxon>
        <taxon>Ecdysozoa</taxon>
        <taxon>Arthropoda</taxon>
        <taxon>Hexapoda</taxon>
        <taxon>Insecta</taxon>
        <taxon>Pterygota</taxon>
        <taxon>Neoptera</taxon>
        <taxon>Paraneoptera</taxon>
        <taxon>Hemiptera</taxon>
        <taxon>Sternorrhyncha</taxon>
        <taxon>Aphidomorpha</taxon>
        <taxon>Aphidoidea</taxon>
        <taxon>Aphididae</taxon>
        <taxon>Lachninae</taxon>
        <taxon>Cinara</taxon>
    </lineage>
</organism>
<accession>A0A5E4NDM1</accession>
<evidence type="ECO:0000313" key="1">
    <source>
        <dbReference type="EMBL" id="VVC41804.1"/>
    </source>
</evidence>
<protein>
    <submittedName>
        <fullName evidence="1">Uncharacterized protein</fullName>
    </submittedName>
</protein>
<evidence type="ECO:0000313" key="2">
    <source>
        <dbReference type="Proteomes" id="UP000325440"/>
    </source>
</evidence>
<name>A0A5E4NDM1_9HEMI</name>
<dbReference type="Proteomes" id="UP000325440">
    <property type="component" value="Unassembled WGS sequence"/>
</dbReference>
<dbReference type="AlphaFoldDB" id="A0A5E4NDM1"/>
<dbReference type="OrthoDB" id="8030979at2759"/>
<sequence length="84" mass="9632">MYDYHYNVMSNYFKDTISLMCTGYIRTKDFYLDLLSKPGLLECTDAANLPKNHPCYVTEKKKVPGLFSDETDGKTITEFCALLS</sequence>